<protein>
    <submittedName>
        <fullName evidence="1">Lipoprotein bor</fullName>
    </submittedName>
</protein>
<dbReference type="Proteomes" id="UP000241426">
    <property type="component" value="Unassembled WGS sequence"/>
</dbReference>
<gene>
    <name evidence="1" type="ORF">C9J27_07335</name>
</gene>
<evidence type="ECO:0000313" key="2">
    <source>
        <dbReference type="Proteomes" id="UP000241426"/>
    </source>
</evidence>
<dbReference type="EMBL" id="PYNF01000004">
    <property type="protein sequence ID" value="PSV00044.1"/>
    <property type="molecule type" value="Genomic_DNA"/>
</dbReference>
<dbReference type="GeneID" id="29945779"/>
<dbReference type="RefSeq" id="WP_036790818.1">
    <property type="nucleotide sequence ID" value="NZ_JAUZMX010000002.1"/>
</dbReference>
<accession>A0A2T3KKE1</accession>
<reference evidence="1 2" key="1">
    <citation type="submission" date="2018-01" db="EMBL/GenBank/DDBJ databases">
        <title>Whole genome sequencing of Histamine producing bacteria.</title>
        <authorList>
            <person name="Butler K."/>
        </authorList>
    </citation>
    <scope>NUCLEOTIDE SEQUENCE [LARGE SCALE GENOMIC DNA]</scope>
    <source>
        <strain evidence="1 2">FS-7.2</strain>
    </source>
</reference>
<dbReference type="eggNOG" id="ENOG5032U6W">
    <property type="taxonomic scope" value="Bacteria"/>
</dbReference>
<comment type="caution">
    <text evidence="1">The sequence shown here is derived from an EMBL/GenBank/DDBJ whole genome shotgun (WGS) entry which is preliminary data.</text>
</comment>
<dbReference type="AlphaFoldDB" id="A0A0B7JD21"/>
<name>A0A0B7JD21_9GAMM</name>
<evidence type="ECO:0000313" key="1">
    <source>
        <dbReference type="EMBL" id="PSV00044.1"/>
    </source>
</evidence>
<sequence>MKKIILATVIAATVMTGCARQTFIMSPAPQNQAAELNKSQPFFVSGIGQHKTVDAAKLCGGVDKVAKVEVQQTFVNGLLSVVTFGVYTPRQARVFCK</sequence>
<proteinExistence type="predicted"/>
<dbReference type="InterPro" id="IPR010438">
    <property type="entry name" value="Lambda_Bor"/>
</dbReference>
<organism evidence="1 2">
    <name type="scientific">Photobacterium kishitanii</name>
    <dbReference type="NCBI Taxonomy" id="318456"/>
    <lineage>
        <taxon>Bacteria</taxon>
        <taxon>Pseudomonadati</taxon>
        <taxon>Pseudomonadota</taxon>
        <taxon>Gammaproteobacteria</taxon>
        <taxon>Vibrionales</taxon>
        <taxon>Vibrionaceae</taxon>
        <taxon>Photobacterium</taxon>
    </lineage>
</organism>
<dbReference type="Pfam" id="PF06291">
    <property type="entry name" value="Lambda_Bor"/>
    <property type="match status" value="1"/>
</dbReference>
<dbReference type="PROSITE" id="PS51257">
    <property type="entry name" value="PROKAR_LIPOPROTEIN"/>
    <property type="match status" value="1"/>
</dbReference>
<keyword evidence="1" id="KW-0449">Lipoprotein</keyword>
<accession>A0A0B7JD21</accession>